<gene>
    <name evidence="1" type="ORF">OXH18_19615</name>
</gene>
<dbReference type="AlphaFoldDB" id="A0A9E9C6K6"/>
<organism evidence="1 2">
    <name type="scientific">Thermocoleostomius sinensis A174</name>
    <dbReference type="NCBI Taxonomy" id="2016057"/>
    <lineage>
        <taxon>Bacteria</taxon>
        <taxon>Bacillati</taxon>
        <taxon>Cyanobacteriota</taxon>
        <taxon>Cyanophyceae</taxon>
        <taxon>Oculatellales</taxon>
        <taxon>Oculatellaceae</taxon>
        <taxon>Thermocoleostomius</taxon>
    </lineage>
</organism>
<dbReference type="KEGG" id="tsin:OXH18_19615"/>
<name>A0A9E9C6K6_9CYAN</name>
<evidence type="ECO:0000313" key="1">
    <source>
        <dbReference type="EMBL" id="WAL59359.1"/>
    </source>
</evidence>
<dbReference type="Proteomes" id="UP001163152">
    <property type="component" value="Chromosome"/>
</dbReference>
<dbReference type="EMBL" id="CP113797">
    <property type="protein sequence ID" value="WAL59359.1"/>
    <property type="molecule type" value="Genomic_DNA"/>
</dbReference>
<reference evidence="1" key="1">
    <citation type="submission" date="2022-12" db="EMBL/GenBank/DDBJ databases">
        <title>Polyphasic identification of a Novel Hot-Spring Cyanobacterium Ocullathermofonsia sinensis gen nov. sp. nov. and Genomic Insights on its Adaptations to the Thermal Habitat.</title>
        <authorList>
            <person name="Daroch M."/>
            <person name="Tang J."/>
            <person name="Jiang Y."/>
        </authorList>
    </citation>
    <scope>NUCLEOTIDE SEQUENCE</scope>
    <source>
        <strain evidence="1">PKUAC-SCTA174</strain>
    </source>
</reference>
<keyword evidence="2" id="KW-1185">Reference proteome</keyword>
<evidence type="ECO:0000313" key="2">
    <source>
        <dbReference type="Proteomes" id="UP001163152"/>
    </source>
</evidence>
<dbReference type="RefSeq" id="WP_268609154.1">
    <property type="nucleotide sequence ID" value="NZ_CP113797.1"/>
</dbReference>
<sequence>MNHQFQQWEVMFDNAIALRPSNPAYPAYSGVMVIMGAPQDGWIAATFLRPVQFVSSFVTSSRRTILTAFDKHHKPIAQVETPGANLAHADAGRSPNVQLSIAIPNIHRVMFHTFNGHLTLDDFCFGF</sequence>
<accession>A0A9E9C6K6</accession>
<protein>
    <submittedName>
        <fullName evidence="1">Uncharacterized protein</fullName>
    </submittedName>
</protein>
<proteinExistence type="predicted"/>